<dbReference type="PROSITE" id="PS50931">
    <property type="entry name" value="HTH_LYSR"/>
    <property type="match status" value="1"/>
</dbReference>
<protein>
    <submittedName>
        <fullName evidence="6">LysR family transcriptional regulator</fullName>
    </submittedName>
</protein>
<dbReference type="InterPro" id="IPR005119">
    <property type="entry name" value="LysR_subst-bd"/>
</dbReference>
<dbReference type="EMBL" id="SACS01000012">
    <property type="protein sequence ID" value="RVU37017.1"/>
    <property type="molecule type" value="Genomic_DNA"/>
</dbReference>
<dbReference type="SUPFAM" id="SSF46785">
    <property type="entry name" value="Winged helix' DNA-binding domain"/>
    <property type="match status" value="1"/>
</dbReference>
<dbReference type="InterPro" id="IPR036390">
    <property type="entry name" value="WH_DNA-bd_sf"/>
</dbReference>
<name>A0A437QRB2_9GAMM</name>
<dbReference type="AlphaFoldDB" id="A0A437QRB2"/>
<keyword evidence="2" id="KW-0805">Transcription regulation</keyword>
<evidence type="ECO:0000259" key="5">
    <source>
        <dbReference type="PROSITE" id="PS50931"/>
    </source>
</evidence>
<dbReference type="PANTHER" id="PTHR30346:SF0">
    <property type="entry name" value="HCA OPERON TRANSCRIPTIONAL ACTIVATOR HCAR"/>
    <property type="match status" value="1"/>
</dbReference>
<reference evidence="6 7" key="1">
    <citation type="submission" date="2019-01" db="EMBL/GenBank/DDBJ databases">
        <authorList>
            <person name="Chen W.-M."/>
        </authorList>
    </citation>
    <scope>NUCLEOTIDE SEQUENCE [LARGE SCALE GENOMIC DNA]</scope>
    <source>
        <strain evidence="6 7">KYPC3</strain>
    </source>
</reference>
<dbReference type="RefSeq" id="WP_127699313.1">
    <property type="nucleotide sequence ID" value="NZ_SACS01000012.1"/>
</dbReference>
<dbReference type="Proteomes" id="UP000283077">
    <property type="component" value="Unassembled WGS sequence"/>
</dbReference>
<dbReference type="SUPFAM" id="SSF53850">
    <property type="entry name" value="Periplasmic binding protein-like II"/>
    <property type="match status" value="1"/>
</dbReference>
<dbReference type="Pfam" id="PF00126">
    <property type="entry name" value="HTH_1"/>
    <property type="match status" value="1"/>
</dbReference>
<gene>
    <name evidence="6" type="ORF">EOE67_11950</name>
</gene>
<feature type="domain" description="HTH lysR-type" evidence="5">
    <location>
        <begin position="1"/>
        <end position="58"/>
    </location>
</feature>
<evidence type="ECO:0000256" key="2">
    <source>
        <dbReference type="ARBA" id="ARBA00023015"/>
    </source>
</evidence>
<dbReference type="Gene3D" id="1.10.10.10">
    <property type="entry name" value="Winged helix-like DNA-binding domain superfamily/Winged helix DNA-binding domain"/>
    <property type="match status" value="1"/>
</dbReference>
<dbReference type="Gene3D" id="3.40.190.290">
    <property type="match status" value="1"/>
</dbReference>
<dbReference type="FunFam" id="1.10.10.10:FF:000001">
    <property type="entry name" value="LysR family transcriptional regulator"/>
    <property type="match status" value="1"/>
</dbReference>
<dbReference type="GO" id="GO:0032993">
    <property type="term" value="C:protein-DNA complex"/>
    <property type="evidence" value="ECO:0007669"/>
    <property type="project" value="TreeGrafter"/>
</dbReference>
<evidence type="ECO:0000313" key="7">
    <source>
        <dbReference type="Proteomes" id="UP000283077"/>
    </source>
</evidence>
<comment type="caution">
    <text evidence="6">The sequence shown here is derived from an EMBL/GenBank/DDBJ whole genome shotgun (WGS) entry which is preliminary data.</text>
</comment>
<dbReference type="CDD" id="cd05466">
    <property type="entry name" value="PBP2_LTTR_substrate"/>
    <property type="match status" value="1"/>
</dbReference>
<keyword evidence="4" id="KW-0804">Transcription</keyword>
<dbReference type="GO" id="GO:0003700">
    <property type="term" value="F:DNA-binding transcription factor activity"/>
    <property type="evidence" value="ECO:0007669"/>
    <property type="project" value="InterPro"/>
</dbReference>
<accession>A0A437QRB2</accession>
<evidence type="ECO:0000256" key="3">
    <source>
        <dbReference type="ARBA" id="ARBA00023125"/>
    </source>
</evidence>
<comment type="similarity">
    <text evidence="1">Belongs to the LysR transcriptional regulatory family.</text>
</comment>
<dbReference type="PANTHER" id="PTHR30346">
    <property type="entry name" value="TRANSCRIPTIONAL DUAL REGULATOR HCAR-RELATED"/>
    <property type="match status" value="1"/>
</dbReference>
<dbReference type="Pfam" id="PF03466">
    <property type="entry name" value="LysR_substrate"/>
    <property type="match status" value="1"/>
</dbReference>
<dbReference type="InterPro" id="IPR000847">
    <property type="entry name" value="LysR_HTH_N"/>
</dbReference>
<organism evidence="6 7">
    <name type="scientific">Rheinheimera riviphila</name>
    <dbReference type="NCBI Taxonomy" id="1834037"/>
    <lineage>
        <taxon>Bacteria</taxon>
        <taxon>Pseudomonadati</taxon>
        <taxon>Pseudomonadota</taxon>
        <taxon>Gammaproteobacteria</taxon>
        <taxon>Chromatiales</taxon>
        <taxon>Chromatiaceae</taxon>
        <taxon>Rheinheimera</taxon>
    </lineage>
</organism>
<evidence type="ECO:0000256" key="4">
    <source>
        <dbReference type="ARBA" id="ARBA00023163"/>
    </source>
</evidence>
<evidence type="ECO:0000313" key="6">
    <source>
        <dbReference type="EMBL" id="RVU37017.1"/>
    </source>
</evidence>
<dbReference type="InterPro" id="IPR036388">
    <property type="entry name" value="WH-like_DNA-bd_sf"/>
</dbReference>
<keyword evidence="3" id="KW-0238">DNA-binding</keyword>
<sequence length="284" mass="31691">MDTRQLGYFVAVFEQGSISAAARHCLVAQPSVSAALLQLETELHCSLFIRLPKGVKPTEEGERLYSQASQIISQLQAVKASFSKPPKRLQFRLGLVRALGVERMSQLLKDFHSQLPGLELHLVEPDEPCDARIINIRQLKAGEQYQHLWSDAYLLAIPALHPLCAKAEIALEDFKKLPLIKRTPCDAWDQLQTALNRQNIKADIRANIHTIEYAIGLVGAGIGCALLPAFESHRNRAEMQIRPLQLPLAERELVLAFSKELQHQSAVKTLCEVAKKQSLLGGWN</sequence>
<proteinExistence type="inferred from homology"/>
<evidence type="ECO:0000256" key="1">
    <source>
        <dbReference type="ARBA" id="ARBA00009437"/>
    </source>
</evidence>
<dbReference type="GO" id="GO:0003677">
    <property type="term" value="F:DNA binding"/>
    <property type="evidence" value="ECO:0007669"/>
    <property type="project" value="UniProtKB-KW"/>
</dbReference>
<keyword evidence="7" id="KW-1185">Reference proteome</keyword>
<dbReference type="OrthoDB" id="9803735at2"/>